<protein>
    <submittedName>
        <fullName evidence="1">Uncharacterized protein</fullName>
    </submittedName>
</protein>
<reference evidence="1" key="1">
    <citation type="submission" date="2014-09" db="EMBL/GenBank/DDBJ databases">
        <authorList>
            <person name="Magalhaes I.L.F."/>
            <person name="Oliveira U."/>
            <person name="Santos F.R."/>
            <person name="Vidigal T.H.D.A."/>
            <person name="Brescovit A.D."/>
            <person name="Santos A.J."/>
        </authorList>
    </citation>
    <scope>NUCLEOTIDE SEQUENCE</scope>
    <source>
        <tissue evidence="1">Shoot tissue taken approximately 20 cm above the soil surface</tissue>
    </source>
</reference>
<dbReference type="EMBL" id="GBRH01281415">
    <property type="protein sequence ID" value="JAD16480.1"/>
    <property type="molecule type" value="Transcribed_RNA"/>
</dbReference>
<name>A0A0A8XUX7_ARUDO</name>
<reference evidence="1" key="2">
    <citation type="journal article" date="2015" name="Data Brief">
        <title>Shoot transcriptome of the giant reed, Arundo donax.</title>
        <authorList>
            <person name="Barrero R.A."/>
            <person name="Guerrero F.D."/>
            <person name="Moolhuijzen P."/>
            <person name="Goolsby J.A."/>
            <person name="Tidwell J."/>
            <person name="Bellgard S.E."/>
            <person name="Bellgard M.I."/>
        </authorList>
    </citation>
    <scope>NUCLEOTIDE SEQUENCE</scope>
    <source>
        <tissue evidence="1">Shoot tissue taken approximately 20 cm above the soil surface</tissue>
    </source>
</reference>
<evidence type="ECO:0000313" key="1">
    <source>
        <dbReference type="EMBL" id="JAD16480.1"/>
    </source>
</evidence>
<proteinExistence type="predicted"/>
<accession>A0A0A8XUX7</accession>
<organism evidence="1">
    <name type="scientific">Arundo donax</name>
    <name type="common">Giant reed</name>
    <name type="synonym">Donax arundinaceus</name>
    <dbReference type="NCBI Taxonomy" id="35708"/>
    <lineage>
        <taxon>Eukaryota</taxon>
        <taxon>Viridiplantae</taxon>
        <taxon>Streptophyta</taxon>
        <taxon>Embryophyta</taxon>
        <taxon>Tracheophyta</taxon>
        <taxon>Spermatophyta</taxon>
        <taxon>Magnoliopsida</taxon>
        <taxon>Liliopsida</taxon>
        <taxon>Poales</taxon>
        <taxon>Poaceae</taxon>
        <taxon>PACMAD clade</taxon>
        <taxon>Arundinoideae</taxon>
        <taxon>Arundineae</taxon>
        <taxon>Arundo</taxon>
    </lineage>
</organism>
<dbReference type="AlphaFoldDB" id="A0A0A8XUX7"/>
<sequence length="68" mass="7832">MRKSLYTKKKASLLLLETDSLVSKWIWHVKDILCLIIITTKRYPVIVSMVTDQAVQSICHCLHSCTDL</sequence>